<comment type="similarity">
    <text evidence="2 12">Belongs to the RNA methyltransferase RsmE family.</text>
</comment>
<dbReference type="SUPFAM" id="SSF88697">
    <property type="entry name" value="PUA domain-like"/>
    <property type="match status" value="1"/>
</dbReference>
<evidence type="ECO:0000256" key="7">
    <source>
        <dbReference type="ARBA" id="ARBA00022603"/>
    </source>
</evidence>
<proteinExistence type="inferred from homology"/>
<evidence type="ECO:0000256" key="11">
    <source>
        <dbReference type="ARBA" id="ARBA00047944"/>
    </source>
</evidence>
<dbReference type="EMBL" id="CP141259">
    <property type="protein sequence ID" value="WRL47370.1"/>
    <property type="molecule type" value="Genomic_DNA"/>
</dbReference>
<dbReference type="Pfam" id="PF20260">
    <property type="entry name" value="PUA_4"/>
    <property type="match status" value="1"/>
</dbReference>
<protein>
    <recommendedName>
        <fullName evidence="4 12">Ribosomal RNA small subunit methyltransferase E</fullName>
        <ecNumber evidence="3 12">2.1.1.193</ecNumber>
    </recommendedName>
</protein>
<dbReference type="InterPro" id="IPR029028">
    <property type="entry name" value="Alpha/beta_knot_MTases"/>
</dbReference>
<dbReference type="InterPro" id="IPR046886">
    <property type="entry name" value="RsmE_MTase_dom"/>
</dbReference>
<dbReference type="PIRSF" id="PIRSF015601">
    <property type="entry name" value="MTase_slr0722"/>
    <property type="match status" value="1"/>
</dbReference>
<dbReference type="PANTHER" id="PTHR30027:SF3">
    <property type="entry name" value="16S RRNA (URACIL(1498)-N(3))-METHYLTRANSFERASE"/>
    <property type="match status" value="1"/>
</dbReference>
<dbReference type="Proteomes" id="UP001626593">
    <property type="component" value="Chromosome"/>
</dbReference>
<comment type="function">
    <text evidence="10 12">Specifically methylates the N3 position of the uracil ring of uridine 1498 (m3U1498) in 16S rRNA. Acts on the fully assembled 30S ribosomal subunit.</text>
</comment>
<dbReference type="Gene3D" id="2.40.240.20">
    <property type="entry name" value="Hypothetical PUA domain-like, domain 1"/>
    <property type="match status" value="1"/>
</dbReference>
<keyword evidence="8 12" id="KW-0808">Transferase</keyword>
<feature type="domain" description="Ribosomal RNA small subunit methyltransferase E PUA-like" evidence="14">
    <location>
        <begin position="20"/>
        <end position="54"/>
    </location>
</feature>
<name>A0ABZ1AND4_AROEV</name>
<evidence type="ECO:0000256" key="12">
    <source>
        <dbReference type="PIRNR" id="PIRNR015601"/>
    </source>
</evidence>
<comment type="subcellular location">
    <subcellularLocation>
        <location evidence="1 12">Cytoplasm</location>
    </subcellularLocation>
</comment>
<keyword evidence="5 12" id="KW-0963">Cytoplasm</keyword>
<keyword evidence="6 12" id="KW-0698">rRNA processing</keyword>
<evidence type="ECO:0000256" key="10">
    <source>
        <dbReference type="ARBA" id="ARBA00025699"/>
    </source>
</evidence>
<dbReference type="InterPro" id="IPR029026">
    <property type="entry name" value="tRNA_m1G_MTases_N"/>
</dbReference>
<dbReference type="InterPro" id="IPR015947">
    <property type="entry name" value="PUA-like_sf"/>
</dbReference>
<keyword evidence="9 12" id="KW-0949">S-adenosyl-L-methionine</keyword>
<accession>A0ABZ1AND4</accession>
<dbReference type="EC" id="2.1.1.193" evidence="3 12"/>
<dbReference type="NCBIfam" id="NF008692">
    <property type="entry name" value="PRK11713.1-5"/>
    <property type="match status" value="1"/>
</dbReference>
<dbReference type="PANTHER" id="PTHR30027">
    <property type="entry name" value="RIBOSOMAL RNA SMALL SUBUNIT METHYLTRANSFERASE E"/>
    <property type="match status" value="1"/>
</dbReference>
<dbReference type="InterPro" id="IPR046887">
    <property type="entry name" value="RsmE_PUA-like"/>
</dbReference>
<dbReference type="InterPro" id="IPR006700">
    <property type="entry name" value="RsmE"/>
</dbReference>
<evidence type="ECO:0000256" key="5">
    <source>
        <dbReference type="ARBA" id="ARBA00022490"/>
    </source>
</evidence>
<evidence type="ECO:0000259" key="13">
    <source>
        <dbReference type="Pfam" id="PF04452"/>
    </source>
</evidence>
<dbReference type="Gene3D" id="3.40.1280.10">
    <property type="match status" value="1"/>
</dbReference>
<organism evidence="15 16">
    <name type="scientific">Aromatoleum evansii</name>
    <name type="common">Azoarcus evansii</name>
    <dbReference type="NCBI Taxonomy" id="59406"/>
    <lineage>
        <taxon>Bacteria</taxon>
        <taxon>Pseudomonadati</taxon>
        <taxon>Pseudomonadota</taxon>
        <taxon>Betaproteobacteria</taxon>
        <taxon>Rhodocyclales</taxon>
        <taxon>Rhodocyclaceae</taxon>
        <taxon>Aromatoleum</taxon>
    </lineage>
</organism>
<comment type="catalytic activity">
    <reaction evidence="11 12">
        <text>uridine(1498) in 16S rRNA + S-adenosyl-L-methionine = N(3)-methyluridine(1498) in 16S rRNA + S-adenosyl-L-homocysteine + H(+)</text>
        <dbReference type="Rhea" id="RHEA:42920"/>
        <dbReference type="Rhea" id="RHEA-COMP:10283"/>
        <dbReference type="Rhea" id="RHEA-COMP:10284"/>
        <dbReference type="ChEBI" id="CHEBI:15378"/>
        <dbReference type="ChEBI" id="CHEBI:57856"/>
        <dbReference type="ChEBI" id="CHEBI:59789"/>
        <dbReference type="ChEBI" id="CHEBI:65315"/>
        <dbReference type="ChEBI" id="CHEBI:74502"/>
        <dbReference type="EC" id="2.1.1.193"/>
    </reaction>
</comment>
<evidence type="ECO:0000256" key="1">
    <source>
        <dbReference type="ARBA" id="ARBA00004496"/>
    </source>
</evidence>
<evidence type="ECO:0000313" key="16">
    <source>
        <dbReference type="Proteomes" id="UP001626593"/>
    </source>
</evidence>
<keyword evidence="7 12" id="KW-0489">Methyltransferase</keyword>
<evidence type="ECO:0000256" key="4">
    <source>
        <dbReference type="ARBA" id="ARBA00013673"/>
    </source>
</evidence>
<evidence type="ECO:0000256" key="8">
    <source>
        <dbReference type="ARBA" id="ARBA00022679"/>
    </source>
</evidence>
<dbReference type="NCBIfam" id="TIGR00046">
    <property type="entry name" value="RsmE family RNA methyltransferase"/>
    <property type="match status" value="1"/>
</dbReference>
<dbReference type="SUPFAM" id="SSF75217">
    <property type="entry name" value="alpha/beta knot"/>
    <property type="match status" value="1"/>
</dbReference>
<dbReference type="GO" id="GO:0032259">
    <property type="term" value="P:methylation"/>
    <property type="evidence" value="ECO:0007669"/>
    <property type="project" value="UniProtKB-KW"/>
</dbReference>
<evidence type="ECO:0000256" key="6">
    <source>
        <dbReference type="ARBA" id="ARBA00022552"/>
    </source>
</evidence>
<evidence type="ECO:0000256" key="2">
    <source>
        <dbReference type="ARBA" id="ARBA00005528"/>
    </source>
</evidence>
<evidence type="ECO:0000256" key="3">
    <source>
        <dbReference type="ARBA" id="ARBA00012328"/>
    </source>
</evidence>
<evidence type="ECO:0000256" key="9">
    <source>
        <dbReference type="ARBA" id="ARBA00022691"/>
    </source>
</evidence>
<feature type="domain" description="Ribosomal RNA small subunit methyltransferase E methyltransferase" evidence="13">
    <location>
        <begin position="73"/>
        <end position="234"/>
    </location>
</feature>
<dbReference type="CDD" id="cd18084">
    <property type="entry name" value="RsmE-like"/>
    <property type="match status" value="1"/>
</dbReference>
<gene>
    <name evidence="15" type="ORF">U5817_04745</name>
</gene>
<keyword evidence="16" id="KW-1185">Reference proteome</keyword>
<dbReference type="RefSeq" id="WP_407279887.1">
    <property type="nucleotide sequence ID" value="NZ_CP141259.1"/>
</dbReference>
<sequence>MISRFFCPLPLPAAGEIQLPEALAHHAARVLRLRDGDPVILFDGSGGEVTAVLRLRGKQCFAELLERRDIERESPLRLVLVQALASGDKMDWIVQKAVELGVAAIVPVQAERSVLRLAGERAAKRVEHWQQVAVSACEQCGRNRVPAVAPITGLHDYLARPCEGARLILDPAATQRLLDAGRPAGEVHLLIGPEGGWSDEELAACRRAGCAGMGLGPRVLRTETAGLAAIAALQAVWGDF</sequence>
<reference evidence="15 16" key="1">
    <citation type="submission" date="2023-12" db="EMBL/GenBank/DDBJ databases">
        <title>A. evansii MAY27, complete genome.</title>
        <authorList>
            <person name="Wang Y."/>
        </authorList>
    </citation>
    <scope>NUCLEOTIDE SEQUENCE [LARGE SCALE GENOMIC DNA]</scope>
    <source>
        <strain evidence="15 16">MAY27</strain>
    </source>
</reference>
<evidence type="ECO:0000259" key="14">
    <source>
        <dbReference type="Pfam" id="PF20260"/>
    </source>
</evidence>
<evidence type="ECO:0000313" key="15">
    <source>
        <dbReference type="EMBL" id="WRL47370.1"/>
    </source>
</evidence>
<dbReference type="Pfam" id="PF04452">
    <property type="entry name" value="Methyltrans_RNA"/>
    <property type="match status" value="1"/>
</dbReference>
<dbReference type="GO" id="GO:0008168">
    <property type="term" value="F:methyltransferase activity"/>
    <property type="evidence" value="ECO:0007669"/>
    <property type="project" value="UniProtKB-KW"/>
</dbReference>